<accession>A0A7S7NQM1</accession>
<name>A0A7S7NQM1_PALFE</name>
<feature type="chain" id="PRO_5032367186" description="Lipocalin-like domain-containing protein" evidence="1">
    <location>
        <begin position="23"/>
        <end position="155"/>
    </location>
</feature>
<keyword evidence="3" id="KW-1185">Reference proteome</keyword>
<dbReference type="PROSITE" id="PS51257">
    <property type="entry name" value="PROKAR_LIPOPROTEIN"/>
    <property type="match status" value="1"/>
</dbReference>
<dbReference type="AlphaFoldDB" id="A0A7S7NQM1"/>
<dbReference type="SUPFAM" id="SSF50814">
    <property type="entry name" value="Lipocalins"/>
    <property type="match status" value="1"/>
</dbReference>
<gene>
    <name evidence="2" type="ORF">IRI77_32935</name>
</gene>
<dbReference type="EMBL" id="CP063849">
    <property type="protein sequence ID" value="QOY87509.1"/>
    <property type="molecule type" value="Genomic_DNA"/>
</dbReference>
<proteinExistence type="predicted"/>
<dbReference type="RefSeq" id="WP_194449178.1">
    <property type="nucleotide sequence ID" value="NZ_CP063849.1"/>
</dbReference>
<evidence type="ECO:0000256" key="1">
    <source>
        <dbReference type="SAM" id="SignalP"/>
    </source>
</evidence>
<reference evidence="2 3" key="1">
    <citation type="submission" date="2020-10" db="EMBL/GenBank/DDBJ databases">
        <title>Complete genome sequence of Paludibaculum fermentans P105T, a facultatively anaerobic acidobacterium capable of dissimilatory Fe(III) reduction.</title>
        <authorList>
            <person name="Dedysh S.N."/>
            <person name="Beletsky A.V."/>
            <person name="Kulichevskaya I.S."/>
            <person name="Mardanov A.V."/>
            <person name="Ravin N.V."/>
        </authorList>
    </citation>
    <scope>NUCLEOTIDE SEQUENCE [LARGE SCALE GENOMIC DNA]</scope>
    <source>
        <strain evidence="2 3">P105</strain>
    </source>
</reference>
<feature type="signal peptide" evidence="1">
    <location>
        <begin position="1"/>
        <end position="22"/>
    </location>
</feature>
<dbReference type="InterPro" id="IPR012674">
    <property type="entry name" value="Calycin"/>
</dbReference>
<sequence length="155" mass="17331">MRTRTLLTGIVLAFLTTACAAAAPNFTGSWKLNTSKSDFGQFPAPSSMTQTVTHDEPKIKIAMKQSSDMGDMEFERDYTTDGKEYTHDMRGTPMKSAVKWDGDVLVITSKGKFGDNDFTMVDRWKLSDDGKTLTVNRHFASDMGEMDNKLILEKQ</sequence>
<dbReference type="KEGG" id="pfer:IRI77_32935"/>
<dbReference type="Proteomes" id="UP000593892">
    <property type="component" value="Chromosome"/>
</dbReference>
<keyword evidence="1" id="KW-0732">Signal</keyword>
<evidence type="ECO:0000313" key="2">
    <source>
        <dbReference type="EMBL" id="QOY87509.1"/>
    </source>
</evidence>
<evidence type="ECO:0000313" key="3">
    <source>
        <dbReference type="Proteomes" id="UP000593892"/>
    </source>
</evidence>
<organism evidence="2 3">
    <name type="scientific">Paludibaculum fermentans</name>
    <dbReference type="NCBI Taxonomy" id="1473598"/>
    <lineage>
        <taxon>Bacteria</taxon>
        <taxon>Pseudomonadati</taxon>
        <taxon>Acidobacteriota</taxon>
        <taxon>Terriglobia</taxon>
        <taxon>Bryobacterales</taxon>
        <taxon>Bryobacteraceae</taxon>
        <taxon>Paludibaculum</taxon>
    </lineage>
</organism>
<protein>
    <recommendedName>
        <fullName evidence="4">Lipocalin-like domain-containing protein</fullName>
    </recommendedName>
</protein>
<evidence type="ECO:0008006" key="4">
    <source>
        <dbReference type="Google" id="ProtNLM"/>
    </source>
</evidence>